<feature type="transmembrane region" description="Helical" evidence="1">
    <location>
        <begin position="272"/>
        <end position="292"/>
    </location>
</feature>
<feature type="transmembrane region" description="Helical" evidence="1">
    <location>
        <begin position="113"/>
        <end position="141"/>
    </location>
</feature>
<dbReference type="Proteomes" id="UP000290365">
    <property type="component" value="Chromosome"/>
</dbReference>
<feature type="transmembrane region" description="Helical" evidence="1">
    <location>
        <begin position="75"/>
        <end position="93"/>
    </location>
</feature>
<gene>
    <name evidence="2" type="ORF">EPA93_12210</name>
</gene>
<dbReference type="AlphaFoldDB" id="A0A4P6JPN1"/>
<keyword evidence="1" id="KW-1133">Transmembrane helix</keyword>
<feature type="transmembrane region" description="Helical" evidence="1">
    <location>
        <begin position="153"/>
        <end position="173"/>
    </location>
</feature>
<feature type="transmembrane region" description="Helical" evidence="1">
    <location>
        <begin position="225"/>
        <end position="252"/>
    </location>
</feature>
<proteinExistence type="predicted"/>
<sequence>MKIHKLLLYLYPLAWRERYEDEFLLVFASQPFSLFEALDVLRGALDVHLHPQLGTKTLPLPDKLRRLHLALRSSLLILFCAFIGFLLAGMGFQKMTEDGTFQQVSQSASLVGISFQLVIIGAVIALLGGIAGGLPIAMAIIKSALARRRYTPLFLLTVPFLAFAFFVLILSLLKVLDHSGLQPLWLTFLYRGTFLATVLCVAIVSTGALCLAVTHSEIPGKLLGFAVLPSILVTLAMGMVLTAIAIWGIGLYKNAPQLLAGNSGIVGTSTSGTWLGIVLMMVLACSLATLSLRRALSARAALRMSSR</sequence>
<dbReference type="OrthoDB" id="5196567at2"/>
<organism evidence="2 3">
    <name type="scientific">Ktedonosporobacter rubrisoli</name>
    <dbReference type="NCBI Taxonomy" id="2509675"/>
    <lineage>
        <taxon>Bacteria</taxon>
        <taxon>Bacillati</taxon>
        <taxon>Chloroflexota</taxon>
        <taxon>Ktedonobacteria</taxon>
        <taxon>Ktedonobacterales</taxon>
        <taxon>Ktedonosporobacteraceae</taxon>
        <taxon>Ktedonosporobacter</taxon>
    </lineage>
</organism>
<evidence type="ECO:0000313" key="2">
    <source>
        <dbReference type="EMBL" id="QBD76726.1"/>
    </source>
</evidence>
<accession>A0A4P6JPN1</accession>
<evidence type="ECO:0000313" key="3">
    <source>
        <dbReference type="Proteomes" id="UP000290365"/>
    </source>
</evidence>
<keyword evidence="1" id="KW-0472">Membrane</keyword>
<reference evidence="2 3" key="1">
    <citation type="submission" date="2019-01" db="EMBL/GenBank/DDBJ databases">
        <title>Ktedonosporobacter rubrisoli SCAWS-G2.</title>
        <authorList>
            <person name="Huang Y."/>
            <person name="Yan B."/>
        </authorList>
    </citation>
    <scope>NUCLEOTIDE SEQUENCE [LARGE SCALE GENOMIC DNA]</scope>
    <source>
        <strain evidence="2 3">SCAWS-G2</strain>
    </source>
</reference>
<keyword evidence="1" id="KW-0812">Transmembrane</keyword>
<dbReference type="KEGG" id="kbs:EPA93_12210"/>
<keyword evidence="3" id="KW-1185">Reference proteome</keyword>
<protein>
    <submittedName>
        <fullName evidence="2">Uncharacterized protein</fullName>
    </submittedName>
</protein>
<dbReference type="EMBL" id="CP035758">
    <property type="protein sequence ID" value="QBD76726.1"/>
    <property type="molecule type" value="Genomic_DNA"/>
</dbReference>
<feature type="transmembrane region" description="Helical" evidence="1">
    <location>
        <begin position="193"/>
        <end position="213"/>
    </location>
</feature>
<name>A0A4P6JPN1_KTERU</name>
<evidence type="ECO:0000256" key="1">
    <source>
        <dbReference type="SAM" id="Phobius"/>
    </source>
</evidence>
<dbReference type="RefSeq" id="WP_129887783.1">
    <property type="nucleotide sequence ID" value="NZ_CP035758.1"/>
</dbReference>